<sequence>MKQSPVGKQPPTTFHIPGTPTGRPGTLPGGEGRAGAGCSLGSEPSDLALTPVLCSTPKTPSPNCHCRVINDLVPAAPAGLSTASISSESWGCRGWGQAYRKDQTPKAY</sequence>
<proteinExistence type="predicted"/>
<accession>A0A8C9NR59</accession>
<reference evidence="2" key="2">
    <citation type="submission" date="2025-09" db="UniProtKB">
        <authorList>
            <consortium name="Ensembl"/>
        </authorList>
    </citation>
    <scope>IDENTIFICATION</scope>
</reference>
<feature type="compositionally biased region" description="Low complexity" evidence="1">
    <location>
        <begin position="17"/>
        <end position="26"/>
    </location>
</feature>
<evidence type="ECO:0000313" key="3">
    <source>
        <dbReference type="Proteomes" id="UP000694409"/>
    </source>
</evidence>
<dbReference type="Ensembl" id="ENSSCAT00000023787.1">
    <property type="protein sequence ID" value="ENSSCAP00000021326.1"/>
    <property type="gene ID" value="ENSSCAG00000015337.1"/>
</dbReference>
<dbReference type="Proteomes" id="UP000694409">
    <property type="component" value="Unassembled WGS sequence"/>
</dbReference>
<evidence type="ECO:0000256" key="1">
    <source>
        <dbReference type="SAM" id="MobiDB-lite"/>
    </source>
</evidence>
<dbReference type="AlphaFoldDB" id="A0A8C9NR59"/>
<keyword evidence="3" id="KW-1185">Reference proteome</keyword>
<feature type="region of interest" description="Disordered" evidence="1">
    <location>
        <begin position="1"/>
        <end position="42"/>
    </location>
</feature>
<reference evidence="2" key="1">
    <citation type="submission" date="2025-08" db="UniProtKB">
        <authorList>
            <consortium name="Ensembl"/>
        </authorList>
    </citation>
    <scope>IDENTIFICATION</scope>
</reference>
<evidence type="ECO:0000313" key="2">
    <source>
        <dbReference type="Ensembl" id="ENSSCAP00000021326.1"/>
    </source>
</evidence>
<name>A0A8C9NR59_SERCA</name>
<organism evidence="2 3">
    <name type="scientific">Serinus canaria</name>
    <name type="common">Island canary</name>
    <name type="synonym">Fringilla canaria</name>
    <dbReference type="NCBI Taxonomy" id="9135"/>
    <lineage>
        <taxon>Eukaryota</taxon>
        <taxon>Metazoa</taxon>
        <taxon>Chordata</taxon>
        <taxon>Craniata</taxon>
        <taxon>Vertebrata</taxon>
        <taxon>Euteleostomi</taxon>
        <taxon>Archelosauria</taxon>
        <taxon>Archosauria</taxon>
        <taxon>Dinosauria</taxon>
        <taxon>Saurischia</taxon>
        <taxon>Theropoda</taxon>
        <taxon>Coelurosauria</taxon>
        <taxon>Aves</taxon>
        <taxon>Neognathae</taxon>
        <taxon>Neoaves</taxon>
        <taxon>Telluraves</taxon>
        <taxon>Australaves</taxon>
        <taxon>Passeriformes</taxon>
        <taxon>Passeroidea</taxon>
        <taxon>Fringillidae</taxon>
        <taxon>Carduelinae</taxon>
        <taxon>Serinus</taxon>
    </lineage>
</organism>
<protein>
    <submittedName>
        <fullName evidence="2">Uncharacterized protein</fullName>
    </submittedName>
</protein>